<feature type="domain" description="Periplasmic binding protein" evidence="5">
    <location>
        <begin position="52"/>
        <end position="295"/>
    </location>
</feature>
<name>A0AB39MLZ9_9ACTN</name>
<feature type="signal peptide" evidence="4">
    <location>
        <begin position="1"/>
        <end position="21"/>
    </location>
</feature>
<dbReference type="InterPro" id="IPR025997">
    <property type="entry name" value="SBP_2_dom"/>
</dbReference>
<dbReference type="Gene3D" id="3.40.50.2300">
    <property type="match status" value="2"/>
</dbReference>
<dbReference type="SUPFAM" id="SSF53822">
    <property type="entry name" value="Periplasmic binding protein-like I"/>
    <property type="match status" value="1"/>
</dbReference>
<comment type="similarity">
    <text evidence="2">Belongs to the bacterial solute-binding protein 2 family.</text>
</comment>
<dbReference type="PROSITE" id="PS51257">
    <property type="entry name" value="PROKAR_LIPOPROTEIN"/>
    <property type="match status" value="1"/>
</dbReference>
<reference evidence="6" key="1">
    <citation type="submission" date="2024-07" db="EMBL/GenBank/DDBJ databases">
        <authorList>
            <person name="Yu S.T."/>
        </authorList>
    </citation>
    <scope>NUCLEOTIDE SEQUENCE</scope>
    <source>
        <strain evidence="6">R08</strain>
    </source>
</reference>
<evidence type="ECO:0000256" key="3">
    <source>
        <dbReference type="SAM" id="MobiDB-lite"/>
    </source>
</evidence>
<comment type="subcellular location">
    <subcellularLocation>
        <location evidence="1">Cell envelope</location>
    </subcellularLocation>
</comment>
<dbReference type="AlphaFoldDB" id="A0AB39MLZ9"/>
<evidence type="ECO:0000256" key="4">
    <source>
        <dbReference type="SAM" id="SignalP"/>
    </source>
</evidence>
<sequence>MHGHRRAVTLTAAVLVGALFAAGCSSSSGGKKSTEEGGAAAGKATTPRMTVAMVTHAAPGDTFWDLVRKGAQAAAAKDNVRLVYSSDPSAGNQANLVQNAIDQKVDGIALTAAKPDAMKDVVAKAKSAGIPVVGFNSGVEDWKKLGMLEYFGQDENIAGQAFGKRLSQLGAKHALCVIQEQGQVALEARCAGVKKGFSGKTDILYVNGTDMPSVKSTITAKLTQDSSIDQVVTLGAPIALTAIQSLSDSGSKAKLATFDLSKDLVKAVQDGKIEFAVDQQPYLQGYLAVDSLWLYRTNGNFSGGGAAPVLTGPAFITKDNVDSVAGFAAKGTR</sequence>
<keyword evidence="4" id="KW-0732">Signal</keyword>
<dbReference type="InterPro" id="IPR050555">
    <property type="entry name" value="Bact_Solute-Bind_Prot2"/>
</dbReference>
<dbReference type="InterPro" id="IPR028082">
    <property type="entry name" value="Peripla_BP_I"/>
</dbReference>
<dbReference type="PANTHER" id="PTHR30036">
    <property type="entry name" value="D-XYLOSE-BINDING PERIPLASMIC PROTEIN"/>
    <property type="match status" value="1"/>
</dbReference>
<feature type="chain" id="PRO_5044294730" evidence="4">
    <location>
        <begin position="22"/>
        <end position="333"/>
    </location>
</feature>
<gene>
    <name evidence="6" type="ORF">AB5J58_47575</name>
</gene>
<dbReference type="PANTHER" id="PTHR30036:SF7">
    <property type="entry name" value="ABC TRANSPORTER PERIPLASMIC-BINDING PROTEIN YPHF"/>
    <property type="match status" value="1"/>
</dbReference>
<dbReference type="CDD" id="cd06312">
    <property type="entry name" value="PBP1_ABC_sugar_binding-like"/>
    <property type="match status" value="1"/>
</dbReference>
<organism evidence="6">
    <name type="scientific">Streptomyces sp. R08</name>
    <dbReference type="NCBI Taxonomy" id="3238624"/>
    <lineage>
        <taxon>Bacteria</taxon>
        <taxon>Bacillati</taxon>
        <taxon>Actinomycetota</taxon>
        <taxon>Actinomycetes</taxon>
        <taxon>Kitasatosporales</taxon>
        <taxon>Streptomycetaceae</taxon>
        <taxon>Streptomyces</taxon>
    </lineage>
</organism>
<dbReference type="GO" id="GO:0030288">
    <property type="term" value="C:outer membrane-bounded periplasmic space"/>
    <property type="evidence" value="ECO:0007669"/>
    <property type="project" value="TreeGrafter"/>
</dbReference>
<evidence type="ECO:0000313" key="6">
    <source>
        <dbReference type="EMBL" id="XDQ07390.1"/>
    </source>
</evidence>
<evidence type="ECO:0000259" key="5">
    <source>
        <dbReference type="Pfam" id="PF13407"/>
    </source>
</evidence>
<dbReference type="Pfam" id="PF13407">
    <property type="entry name" value="Peripla_BP_4"/>
    <property type="match status" value="1"/>
</dbReference>
<dbReference type="RefSeq" id="WP_369192174.1">
    <property type="nucleotide sequence ID" value="NZ_CP163431.1"/>
</dbReference>
<protein>
    <submittedName>
        <fullName evidence="6">Sugar ABC transporter substrate-binding protein</fullName>
    </submittedName>
</protein>
<evidence type="ECO:0000256" key="1">
    <source>
        <dbReference type="ARBA" id="ARBA00004196"/>
    </source>
</evidence>
<evidence type="ECO:0000256" key="2">
    <source>
        <dbReference type="ARBA" id="ARBA00007639"/>
    </source>
</evidence>
<accession>A0AB39MLZ9</accession>
<proteinExistence type="inferred from homology"/>
<feature type="region of interest" description="Disordered" evidence="3">
    <location>
        <begin position="24"/>
        <end position="44"/>
    </location>
</feature>
<dbReference type="EMBL" id="CP163431">
    <property type="protein sequence ID" value="XDQ07390.1"/>
    <property type="molecule type" value="Genomic_DNA"/>
</dbReference>
<dbReference type="GO" id="GO:0030246">
    <property type="term" value="F:carbohydrate binding"/>
    <property type="evidence" value="ECO:0007669"/>
    <property type="project" value="TreeGrafter"/>
</dbReference>